<dbReference type="STRING" id="1266370.NITGR_310024"/>
<evidence type="ECO:0000256" key="1">
    <source>
        <dbReference type="SAM" id="MobiDB-lite"/>
    </source>
</evidence>
<dbReference type="EMBL" id="CAQJ01000035">
    <property type="protein sequence ID" value="CCQ90536.1"/>
    <property type="molecule type" value="Genomic_DNA"/>
</dbReference>
<accession>M1YXX2</accession>
<comment type="caution">
    <text evidence="3">The sequence shown here is derived from an EMBL/GenBank/DDBJ whole genome shotgun (WGS) entry which is preliminary data.</text>
</comment>
<dbReference type="InterPro" id="IPR055729">
    <property type="entry name" value="DUF7305"/>
</dbReference>
<gene>
    <name evidence="3" type="ORF">NITGR_310024</name>
</gene>
<feature type="domain" description="DUF7305" evidence="2">
    <location>
        <begin position="243"/>
        <end position="348"/>
    </location>
</feature>
<evidence type="ECO:0000259" key="2">
    <source>
        <dbReference type="Pfam" id="PF23981"/>
    </source>
</evidence>
<reference evidence="3 4" key="1">
    <citation type="journal article" date="2013" name="Front. Microbiol.">
        <title>The genome of Nitrospina gracilis illuminates the metabolism and evolution of the major marine nitrite oxidizer.</title>
        <authorList>
            <person name="Luecker S."/>
            <person name="Nowka B."/>
            <person name="Rattei T."/>
            <person name="Spieck E."/>
            <person name="and Daims H."/>
        </authorList>
    </citation>
    <scope>NUCLEOTIDE SEQUENCE [LARGE SCALE GENOMIC DNA]</scope>
    <source>
        <strain evidence="3 4">3/211</strain>
    </source>
</reference>
<dbReference type="Pfam" id="PF23981">
    <property type="entry name" value="DUF7305"/>
    <property type="match status" value="1"/>
</dbReference>
<dbReference type="AlphaFoldDB" id="M1YXX2"/>
<dbReference type="InParanoid" id="M1YXX2"/>
<proteinExistence type="predicted"/>
<evidence type="ECO:0000313" key="3">
    <source>
        <dbReference type="EMBL" id="CCQ90536.1"/>
    </source>
</evidence>
<organism evidence="3 4">
    <name type="scientific">Nitrospina gracilis (strain 3/211)</name>
    <dbReference type="NCBI Taxonomy" id="1266370"/>
    <lineage>
        <taxon>Bacteria</taxon>
        <taxon>Pseudomonadati</taxon>
        <taxon>Nitrospinota/Tectimicrobiota group</taxon>
        <taxon>Nitrospinota</taxon>
        <taxon>Nitrospinia</taxon>
        <taxon>Nitrospinales</taxon>
        <taxon>Nitrospinaceae</taxon>
        <taxon>Nitrospina</taxon>
    </lineage>
</organism>
<dbReference type="RefSeq" id="WP_005008158.1">
    <property type="nucleotide sequence ID" value="NZ_HG422173.1"/>
</dbReference>
<sequence length="365" mass="38593">MRKLKHRFRSLGNERGIAALVMVLLGATLVTAIALSFLSQTQTKQYGSTLASTGVNAFMTAESGLRYTEKCLLNNDPACPAVTANTDWTLLTVGFTKTFGSGNGQFTITFAPVDSSTVVVTSVGTYRGAQQEVSKTIINTSACKLVPNVITTCGNPNIHAQATVVGNVETGYCPATPLVDPITLPPNPAGCPNLSYPPFLGVGFAAPYQYCSWTQLLGNVIINGPLTVYIAEKMELELFAQITINGDVTIVTGNDITLVDNASITVNGTLTIHTDEKLKLEDQASINVPSGDPARVLVLAGNHVEFHDDSVFVGGVITNNHIKLRNDAVFTGAAIADDGRLDKNTTATHGSTAGVNSPMYNQCLP</sequence>
<evidence type="ECO:0000313" key="4">
    <source>
        <dbReference type="Proteomes" id="UP000011704"/>
    </source>
</evidence>
<protein>
    <recommendedName>
        <fullName evidence="2">DUF7305 domain-containing protein</fullName>
    </recommendedName>
</protein>
<keyword evidence="4" id="KW-1185">Reference proteome</keyword>
<name>M1YXX2_NITG3</name>
<dbReference type="Proteomes" id="UP000011704">
    <property type="component" value="Unassembled WGS sequence"/>
</dbReference>
<dbReference type="HOGENOM" id="CLU_758278_0_0_0"/>
<feature type="region of interest" description="Disordered" evidence="1">
    <location>
        <begin position="346"/>
        <end position="365"/>
    </location>
</feature>